<evidence type="ECO:0000256" key="1">
    <source>
        <dbReference type="ARBA" id="ARBA00004567"/>
    </source>
</evidence>
<dbReference type="InterPro" id="IPR012677">
    <property type="entry name" value="Nucleotide-bd_a/b_plait_sf"/>
</dbReference>
<name>A0AAD7TZR8_9APHY</name>
<keyword evidence="4" id="KW-0653">Protein transport</keyword>
<feature type="compositionally biased region" description="Low complexity" evidence="9">
    <location>
        <begin position="60"/>
        <end position="82"/>
    </location>
</feature>
<feature type="compositionally biased region" description="Low complexity" evidence="9">
    <location>
        <begin position="1"/>
        <end position="18"/>
    </location>
</feature>
<feature type="compositionally biased region" description="Pro residues" evidence="9">
    <location>
        <begin position="196"/>
        <end position="206"/>
    </location>
</feature>
<evidence type="ECO:0000256" key="2">
    <source>
        <dbReference type="ARBA" id="ARBA00022448"/>
    </source>
</evidence>
<evidence type="ECO:0000256" key="4">
    <source>
        <dbReference type="ARBA" id="ARBA00022927"/>
    </source>
</evidence>
<keyword evidence="3 8" id="KW-0509">mRNA transport</keyword>
<dbReference type="GO" id="GO:0044615">
    <property type="term" value="C:nuclear pore nuclear basket"/>
    <property type="evidence" value="ECO:0007669"/>
    <property type="project" value="TreeGrafter"/>
</dbReference>
<dbReference type="GO" id="GO:0006607">
    <property type="term" value="P:NLS-bearing protein import into nucleus"/>
    <property type="evidence" value="ECO:0007669"/>
    <property type="project" value="TreeGrafter"/>
</dbReference>
<evidence type="ECO:0000313" key="11">
    <source>
        <dbReference type="EMBL" id="KAJ8494356.1"/>
    </source>
</evidence>
<evidence type="ECO:0000256" key="3">
    <source>
        <dbReference type="ARBA" id="ARBA00022816"/>
    </source>
</evidence>
<dbReference type="InterPro" id="IPR035979">
    <property type="entry name" value="RBD_domain_sf"/>
</dbReference>
<feature type="domain" description="RRM Nup35-type" evidence="10">
    <location>
        <begin position="207"/>
        <end position="288"/>
    </location>
</feature>
<evidence type="ECO:0000256" key="7">
    <source>
        <dbReference type="ARBA" id="ARBA00023242"/>
    </source>
</evidence>
<feature type="compositionally biased region" description="Low complexity" evidence="9">
    <location>
        <begin position="91"/>
        <end position="102"/>
    </location>
</feature>
<feature type="region of interest" description="Disordered" evidence="9">
    <location>
        <begin position="309"/>
        <end position="328"/>
    </location>
</feature>
<evidence type="ECO:0000256" key="8">
    <source>
        <dbReference type="PROSITE-ProRule" id="PRU00804"/>
    </source>
</evidence>
<feature type="compositionally biased region" description="Polar residues" evidence="9">
    <location>
        <begin position="180"/>
        <end position="193"/>
    </location>
</feature>
<gene>
    <name evidence="11" type="ORF">ONZ51_g2379</name>
</gene>
<keyword evidence="5" id="KW-0811">Translocation</keyword>
<evidence type="ECO:0000256" key="6">
    <source>
        <dbReference type="ARBA" id="ARBA00023132"/>
    </source>
</evidence>
<dbReference type="PROSITE" id="PS51472">
    <property type="entry name" value="RRM_NUP35"/>
    <property type="match status" value="1"/>
</dbReference>
<protein>
    <recommendedName>
        <fullName evidence="10">RRM Nup35-type domain-containing protein</fullName>
    </recommendedName>
</protein>
<dbReference type="GO" id="GO:0006999">
    <property type="term" value="P:nuclear pore organization"/>
    <property type="evidence" value="ECO:0007669"/>
    <property type="project" value="TreeGrafter"/>
</dbReference>
<dbReference type="Pfam" id="PF05172">
    <property type="entry name" value="RRM_Nup35"/>
    <property type="match status" value="1"/>
</dbReference>
<keyword evidence="6 8" id="KW-0906">Nuclear pore complex</keyword>
<accession>A0AAD7TZR8</accession>
<comment type="subcellular location">
    <subcellularLocation>
        <location evidence="1">Nucleus</location>
        <location evidence="1">Nuclear pore complex</location>
    </subcellularLocation>
</comment>
<feature type="compositionally biased region" description="Polar residues" evidence="9">
    <location>
        <begin position="30"/>
        <end position="51"/>
    </location>
</feature>
<evidence type="ECO:0000256" key="5">
    <source>
        <dbReference type="ARBA" id="ARBA00023010"/>
    </source>
</evidence>
<dbReference type="GO" id="GO:0017056">
    <property type="term" value="F:structural constituent of nuclear pore"/>
    <property type="evidence" value="ECO:0007669"/>
    <property type="project" value="TreeGrafter"/>
</dbReference>
<dbReference type="AlphaFoldDB" id="A0AAD7TZR8"/>
<keyword evidence="12" id="KW-1185">Reference proteome</keyword>
<dbReference type="GO" id="GO:0044613">
    <property type="term" value="C:nuclear pore central transport channel"/>
    <property type="evidence" value="ECO:0007669"/>
    <property type="project" value="TreeGrafter"/>
</dbReference>
<dbReference type="SUPFAM" id="SSF54928">
    <property type="entry name" value="RNA-binding domain, RBD"/>
    <property type="match status" value="1"/>
</dbReference>
<comment type="caution">
    <text evidence="11">The sequence shown here is derived from an EMBL/GenBank/DDBJ whole genome shotgun (WGS) entry which is preliminary data.</text>
</comment>
<keyword evidence="7 8" id="KW-0539">Nucleus</keyword>
<proteinExistence type="predicted"/>
<dbReference type="GO" id="GO:0051028">
    <property type="term" value="P:mRNA transport"/>
    <property type="evidence" value="ECO:0007669"/>
    <property type="project" value="UniProtKB-UniRule"/>
</dbReference>
<dbReference type="GO" id="GO:0003676">
    <property type="term" value="F:nucleic acid binding"/>
    <property type="evidence" value="ECO:0007669"/>
    <property type="project" value="InterPro"/>
</dbReference>
<evidence type="ECO:0000259" key="10">
    <source>
        <dbReference type="PROSITE" id="PS51472"/>
    </source>
</evidence>
<organism evidence="11 12">
    <name type="scientific">Trametes cubensis</name>
    <dbReference type="NCBI Taxonomy" id="1111947"/>
    <lineage>
        <taxon>Eukaryota</taxon>
        <taxon>Fungi</taxon>
        <taxon>Dikarya</taxon>
        <taxon>Basidiomycota</taxon>
        <taxon>Agaricomycotina</taxon>
        <taxon>Agaricomycetes</taxon>
        <taxon>Polyporales</taxon>
        <taxon>Polyporaceae</taxon>
        <taxon>Trametes</taxon>
    </lineage>
</organism>
<dbReference type="PANTHER" id="PTHR21527">
    <property type="entry name" value="NUCLEOPORIN NUP35"/>
    <property type="match status" value="1"/>
</dbReference>
<keyword evidence="2 8" id="KW-0813">Transport</keyword>
<dbReference type="EMBL" id="JAPEVG010000037">
    <property type="protein sequence ID" value="KAJ8494356.1"/>
    <property type="molecule type" value="Genomic_DNA"/>
</dbReference>
<dbReference type="GO" id="GO:0005543">
    <property type="term" value="F:phospholipid binding"/>
    <property type="evidence" value="ECO:0007669"/>
    <property type="project" value="TreeGrafter"/>
</dbReference>
<feature type="region of interest" description="Disordered" evidence="9">
    <location>
        <begin position="1"/>
        <end position="206"/>
    </location>
</feature>
<dbReference type="PANTHER" id="PTHR21527:SF6">
    <property type="entry name" value="NUCLEOPORIN NUP35"/>
    <property type="match status" value="1"/>
</dbReference>
<dbReference type="InterPro" id="IPR007846">
    <property type="entry name" value="RRM_NUP35_dom"/>
</dbReference>
<evidence type="ECO:0000313" key="12">
    <source>
        <dbReference type="Proteomes" id="UP001215151"/>
    </source>
</evidence>
<dbReference type="Gene3D" id="3.30.70.330">
    <property type="match status" value="1"/>
</dbReference>
<evidence type="ECO:0000256" key="9">
    <source>
        <dbReference type="SAM" id="MobiDB-lite"/>
    </source>
</evidence>
<sequence>MFPSSNSYSSGQTNSGSQEQRPQFPHSHSHPVQFNGSPFSVAGMSNQTAGSPSVRGGSLGMSMGSSLGMGSPLSESLSQSRSHYQAGYLMSASQSSSSPPSGSRHEDPPMVQTKAKHNHTFSGGAIADFGMDSMFESSRQRPRQTLADEDAPPTASVNDLINEIPEPNTGRFPQRPSAFDPSQSRASLFRSSLPTTPKPAVPTPPSNAQPLYVVVFGYPPDRYSVTVEYFRSLGEATEPEQSPEIVNAFRIGYLNPAEAVRAVRKNGEVVGGSWMVGAKWADPAQAEAILGASLARSTVQSSEFFAASPDGNAAPSSSSNVFGPSPPSARMSVDEIVPRHGTPLRGEPSTPTVGTPIKLAPSAAAFRRGGGSAPTTLAKGASAAVQPMQHLVPASASTPSQQSPSKGMLGQVSDLIFGW</sequence>
<reference evidence="11" key="1">
    <citation type="submission" date="2022-11" db="EMBL/GenBank/DDBJ databases">
        <title>Genome Sequence of Cubamyces cubensis.</title>
        <authorList>
            <person name="Buettner E."/>
        </authorList>
    </citation>
    <scope>NUCLEOTIDE SEQUENCE</scope>
    <source>
        <strain evidence="11">MPL-01</strain>
    </source>
</reference>
<dbReference type="Proteomes" id="UP001215151">
    <property type="component" value="Unassembled WGS sequence"/>
</dbReference>